<dbReference type="PANTHER" id="PTHR38591">
    <property type="entry name" value="HYDROLASE"/>
    <property type="match status" value="1"/>
</dbReference>
<protein>
    <submittedName>
        <fullName evidence="2">Carotenoid 1,2-hydratase</fullName>
    </submittedName>
</protein>
<dbReference type="SUPFAM" id="SSF159245">
    <property type="entry name" value="AttH-like"/>
    <property type="match status" value="1"/>
</dbReference>
<evidence type="ECO:0000313" key="2">
    <source>
        <dbReference type="EMBL" id="MDK2123892.1"/>
    </source>
</evidence>
<dbReference type="Proteomes" id="UP001172778">
    <property type="component" value="Unassembled WGS sequence"/>
</dbReference>
<dbReference type="Gene3D" id="2.40.370.10">
    <property type="entry name" value="AttH-like domain"/>
    <property type="match status" value="2"/>
</dbReference>
<dbReference type="PANTHER" id="PTHR38591:SF1">
    <property type="entry name" value="BLL1000 PROTEIN"/>
    <property type="match status" value="1"/>
</dbReference>
<reference evidence="2" key="1">
    <citation type="submission" date="2023-03" db="EMBL/GenBank/DDBJ databases">
        <title>Chitinimonas shenzhenensis gen. nov., sp. nov., a novel member of family Burkholderiaceae isolated from activated sludge collected in Shen Zhen, China.</title>
        <authorList>
            <person name="Wang X."/>
        </authorList>
    </citation>
    <scope>NUCLEOTIDE SEQUENCE</scope>
    <source>
        <strain evidence="2">DQS-5</strain>
    </source>
</reference>
<proteinExistence type="predicted"/>
<feature type="domain" description="AttH" evidence="1">
    <location>
        <begin position="46"/>
        <end position="217"/>
    </location>
</feature>
<comment type="caution">
    <text evidence="2">The sequence shown here is derived from an EMBL/GenBank/DDBJ whole genome shotgun (WGS) entry which is preliminary data.</text>
</comment>
<keyword evidence="3" id="KW-1185">Reference proteome</keyword>
<dbReference type="Pfam" id="PF07143">
    <property type="entry name" value="CrtC"/>
    <property type="match status" value="1"/>
</dbReference>
<dbReference type="InterPro" id="IPR010791">
    <property type="entry name" value="AttH_dom"/>
</dbReference>
<organism evidence="2 3">
    <name type="scientific">Parachitinimonas caeni</name>
    <dbReference type="NCBI Taxonomy" id="3031301"/>
    <lineage>
        <taxon>Bacteria</taxon>
        <taxon>Pseudomonadati</taxon>
        <taxon>Pseudomonadota</taxon>
        <taxon>Betaproteobacteria</taxon>
        <taxon>Neisseriales</taxon>
        <taxon>Chitinibacteraceae</taxon>
        <taxon>Parachitinimonas</taxon>
    </lineage>
</organism>
<dbReference type="InterPro" id="IPR023374">
    <property type="entry name" value="AttH-like_dom_sf"/>
</dbReference>
<evidence type="ECO:0000313" key="3">
    <source>
        <dbReference type="Proteomes" id="UP001172778"/>
    </source>
</evidence>
<name>A0ABT7DV09_9NEIS</name>
<gene>
    <name evidence="2" type="ORF">PZA18_07500</name>
</gene>
<dbReference type="RefSeq" id="WP_284100196.1">
    <property type="nucleotide sequence ID" value="NZ_JARRAF010000006.1"/>
</dbReference>
<evidence type="ECO:0000259" key="1">
    <source>
        <dbReference type="Pfam" id="PF07143"/>
    </source>
</evidence>
<dbReference type="Pfam" id="PF17186">
    <property type="entry name" value="Lipocalin_9"/>
    <property type="match status" value="1"/>
</dbReference>
<dbReference type="EMBL" id="JARRAF010000006">
    <property type="protein sequence ID" value="MDK2123892.1"/>
    <property type="molecule type" value="Genomic_DNA"/>
</dbReference>
<accession>A0ABT7DV09</accession>
<sequence>MRVWLGLIVLGVFGLTKAVAAEFAPVVPGVALQFPRDFGAHPAFKTEWWYLTGWLKLPDGKPAGFQVTFFRSATGLAGDNPSAFAPRQLIFGHAALSDGRSGRFLHEQKIARAGLGLAEAAEGNTQVSIDDWQLFRQPDGRYQTRIVSPSFEYQFTLAPSQPLLLQGEAGFSRKGRAPGQASYYYSEPHLKLSGQLRYQGKTETVTGEAWLDHEWSSEVLAGGTVGWDWAGINLDDGGALTLFRLRDAAGATRWAGGSRRWPDGRSVALAPEAIRLTPQQSWTSSRTGTPYPVSMALEVSSPSPERWLLQPLLQDQEFDARPTTGALYWEGAVRAIQQGKEVGRGYLELTGYGKQALKM</sequence>